<reference evidence="5 6" key="1">
    <citation type="submission" date="2014-04" db="EMBL/GenBank/DDBJ databases">
        <title>Characterization and application of a salt tolerant electro-active bacterium.</title>
        <authorList>
            <person name="Yang L."/>
            <person name="Wei S."/>
            <person name="Tay Q.X.M."/>
        </authorList>
    </citation>
    <scope>NUCLEOTIDE SEQUENCE [LARGE SCALE GENOMIC DNA]</scope>
    <source>
        <strain evidence="5 6">LY1</strain>
    </source>
</reference>
<dbReference type="InterPro" id="IPR016035">
    <property type="entry name" value="Acyl_Trfase/lysoPLipase"/>
</dbReference>
<feature type="short sequence motif" description="DGA/G" evidence="2">
    <location>
        <begin position="290"/>
        <end position="292"/>
    </location>
</feature>
<feature type="domain" description="PNPLA" evidence="4">
    <location>
        <begin position="11"/>
        <end position="303"/>
    </location>
</feature>
<evidence type="ECO:0000313" key="6">
    <source>
        <dbReference type="Proteomes" id="UP000027821"/>
    </source>
</evidence>
<comment type="caution">
    <text evidence="5">The sequence shown here is derived from an EMBL/GenBank/DDBJ whole genome shotgun (WGS) entry which is preliminary data.</text>
</comment>
<name>A0A074KWZ8_9BACT</name>
<evidence type="ECO:0000313" key="5">
    <source>
        <dbReference type="EMBL" id="KEO72745.1"/>
    </source>
</evidence>
<accession>A0A074KWZ8</accession>
<evidence type="ECO:0000259" key="4">
    <source>
        <dbReference type="PROSITE" id="PS51635"/>
    </source>
</evidence>
<dbReference type="AlphaFoldDB" id="A0A074KWZ8"/>
<dbReference type="EMBL" id="JMIH01000024">
    <property type="protein sequence ID" value="KEO72745.1"/>
    <property type="molecule type" value="Genomic_DNA"/>
</dbReference>
<keyword evidence="2" id="KW-0442">Lipid degradation</keyword>
<protein>
    <recommendedName>
        <fullName evidence="4">PNPLA domain-containing protein</fullName>
    </recommendedName>
</protein>
<keyword evidence="1 2" id="KW-0443">Lipid metabolism</keyword>
<dbReference type="Gene3D" id="3.40.1090.10">
    <property type="entry name" value="Cytosolic phospholipase A2 catalytic domain"/>
    <property type="match status" value="1"/>
</dbReference>
<keyword evidence="3" id="KW-0472">Membrane</keyword>
<evidence type="ECO:0000256" key="3">
    <source>
        <dbReference type="SAM" id="Phobius"/>
    </source>
</evidence>
<dbReference type="STRING" id="1048983.EL17_18630"/>
<dbReference type="Proteomes" id="UP000027821">
    <property type="component" value="Unassembled WGS sequence"/>
</dbReference>
<evidence type="ECO:0000256" key="2">
    <source>
        <dbReference type="PROSITE-ProRule" id="PRU01161"/>
    </source>
</evidence>
<dbReference type="OrthoDB" id="1488362at2"/>
<evidence type="ECO:0000256" key="1">
    <source>
        <dbReference type="ARBA" id="ARBA00023098"/>
    </source>
</evidence>
<dbReference type="RefSeq" id="WP_035077528.1">
    <property type="nucleotide sequence ID" value="NZ_JMIH01000024.1"/>
</dbReference>
<keyword evidence="3" id="KW-1133">Transmembrane helix</keyword>
<feature type="transmembrane region" description="Helical" evidence="3">
    <location>
        <begin position="52"/>
        <end position="76"/>
    </location>
</feature>
<sequence>MNNTNEFHIGLCLAGAISAGAYTAGVLDYLLEALDQWEELKKRKDIKGVPQHKVVISVIGGASAGGMTGMIMGIALNKKFDPIDELGKDETSILNDKPSNPLYHSWVDLLDAKDPARYPEMFDYLLDNGDIKSGEVKSLFNSFFIEEIANRTFKAPSAHPYYRSYVHKNLKVFATMTNVIGMEQIVEFKGDDEKNTLYHILDHKDYGCFTFSKDDVSDIKGWERVDYSNESVLERYKKIAMGTGAFPLGLAPVEVSRRSDILNRHAWLNYITNFGQRPIPGKDYITTVVDGGMINNEPFEKVREILDDLVGPGDNDNQDYAKFRSTILMVDPFPSQSIAIIPGKNIISTISNIISTLLNQVRVKPEHLAASLASDKAGQYIISPVRYVFGKNGEVKIKGDKAIACGSLDGFGGFLSKSFRIHDFYLGRANCEKFLRDHFTVPESEDNPIFKNGYAHLDSSEKPRFRSKTDPSPGLQIIPIFSTRDDKTPLPLWPQIDLKKVISYRDKIYNRTEKILLNIINFRKRDRFLLWAGGKLFINRRITDIILNGIIKSLKDHFQIKEP</sequence>
<feature type="short sequence motif" description="GXSXG" evidence="2">
    <location>
        <begin position="61"/>
        <end position="65"/>
    </location>
</feature>
<gene>
    <name evidence="5" type="ORF">EL17_18630</name>
</gene>
<proteinExistence type="predicted"/>
<comment type="caution">
    <text evidence="2">Lacks conserved residue(s) required for the propagation of feature annotation.</text>
</comment>
<dbReference type="SUPFAM" id="SSF52151">
    <property type="entry name" value="FabD/lysophospholipase-like"/>
    <property type="match status" value="1"/>
</dbReference>
<organism evidence="5 6">
    <name type="scientific">Anditalea andensis</name>
    <dbReference type="NCBI Taxonomy" id="1048983"/>
    <lineage>
        <taxon>Bacteria</taxon>
        <taxon>Pseudomonadati</taxon>
        <taxon>Bacteroidota</taxon>
        <taxon>Cytophagia</taxon>
        <taxon>Cytophagales</taxon>
        <taxon>Cytophagaceae</taxon>
        <taxon>Anditalea</taxon>
    </lineage>
</organism>
<dbReference type="Pfam" id="PF01734">
    <property type="entry name" value="Patatin"/>
    <property type="match status" value="1"/>
</dbReference>
<keyword evidence="6" id="KW-1185">Reference proteome</keyword>
<dbReference type="InterPro" id="IPR002641">
    <property type="entry name" value="PNPLA_dom"/>
</dbReference>
<feature type="active site" description="Proton acceptor" evidence="2">
    <location>
        <position position="290"/>
    </location>
</feature>
<dbReference type="GO" id="GO:0016787">
    <property type="term" value="F:hydrolase activity"/>
    <property type="evidence" value="ECO:0007669"/>
    <property type="project" value="UniProtKB-UniRule"/>
</dbReference>
<dbReference type="eggNOG" id="COG1752">
    <property type="taxonomic scope" value="Bacteria"/>
</dbReference>
<dbReference type="GO" id="GO:0016042">
    <property type="term" value="P:lipid catabolic process"/>
    <property type="evidence" value="ECO:0007669"/>
    <property type="project" value="UniProtKB-UniRule"/>
</dbReference>
<keyword evidence="2" id="KW-0378">Hydrolase</keyword>
<dbReference type="PROSITE" id="PS51635">
    <property type="entry name" value="PNPLA"/>
    <property type="match status" value="1"/>
</dbReference>
<feature type="active site" description="Nucleophile" evidence="2">
    <location>
        <position position="63"/>
    </location>
</feature>
<keyword evidence="3" id="KW-0812">Transmembrane</keyword>